<reference evidence="9 10" key="1">
    <citation type="submission" date="2018-04" db="EMBL/GenBank/DDBJ databases">
        <title>The genome of golden apple snail Pomacea canaliculata provides insight into stress tolerance and invasive adaptation.</title>
        <authorList>
            <person name="Liu C."/>
            <person name="Liu B."/>
            <person name="Ren Y."/>
            <person name="Zhang Y."/>
            <person name="Wang H."/>
            <person name="Li S."/>
            <person name="Jiang F."/>
            <person name="Yin L."/>
            <person name="Zhang G."/>
            <person name="Qian W."/>
            <person name="Fan W."/>
        </authorList>
    </citation>
    <scope>NUCLEOTIDE SEQUENCE [LARGE SCALE GENOMIC DNA]</scope>
    <source>
        <strain evidence="9">SZHN2017</strain>
        <tissue evidence="9">Muscle</tissue>
    </source>
</reference>
<evidence type="ECO:0008006" key="11">
    <source>
        <dbReference type="Google" id="ProtNLM"/>
    </source>
</evidence>
<name>A0A2T7PQV3_POMCA</name>
<keyword evidence="10" id="KW-1185">Reference proteome</keyword>
<evidence type="ECO:0000256" key="4">
    <source>
        <dbReference type="ARBA" id="ARBA00022859"/>
    </source>
</evidence>
<dbReference type="SUPFAM" id="SSF52200">
    <property type="entry name" value="Toll/Interleukin receptor TIR domain"/>
    <property type="match status" value="1"/>
</dbReference>
<dbReference type="GO" id="GO:0008063">
    <property type="term" value="P:Toll signaling pathway"/>
    <property type="evidence" value="ECO:0007669"/>
    <property type="project" value="TreeGrafter"/>
</dbReference>
<dbReference type="GO" id="GO:0034142">
    <property type="term" value="P:toll-like receptor 4 signaling pathway"/>
    <property type="evidence" value="ECO:0007669"/>
    <property type="project" value="TreeGrafter"/>
</dbReference>
<dbReference type="InterPro" id="IPR034249">
    <property type="entry name" value="MyD88_Death"/>
</dbReference>
<feature type="compositionally biased region" description="Low complexity" evidence="6">
    <location>
        <begin position="379"/>
        <end position="395"/>
    </location>
</feature>
<keyword evidence="5" id="KW-0395">Inflammatory response</keyword>
<feature type="region of interest" description="Disordered" evidence="6">
    <location>
        <begin position="379"/>
        <end position="435"/>
    </location>
</feature>
<dbReference type="PANTHER" id="PTHR15079">
    <property type="entry name" value="MYD88"/>
    <property type="match status" value="1"/>
</dbReference>
<evidence type="ECO:0000256" key="5">
    <source>
        <dbReference type="ARBA" id="ARBA00023198"/>
    </source>
</evidence>
<evidence type="ECO:0000256" key="1">
    <source>
        <dbReference type="ARBA" id="ARBA00004496"/>
    </source>
</evidence>
<dbReference type="Gene3D" id="3.40.50.10140">
    <property type="entry name" value="Toll/interleukin-1 receptor homology (TIR) domain"/>
    <property type="match status" value="1"/>
</dbReference>
<feature type="compositionally biased region" description="Polar residues" evidence="6">
    <location>
        <begin position="404"/>
        <end position="414"/>
    </location>
</feature>
<dbReference type="GO" id="GO:0045087">
    <property type="term" value="P:innate immune response"/>
    <property type="evidence" value="ECO:0007669"/>
    <property type="project" value="UniProtKB-KW"/>
</dbReference>
<comment type="caution">
    <text evidence="9">The sequence shown here is derived from an EMBL/GenBank/DDBJ whole genome shotgun (WGS) entry which is preliminary data.</text>
</comment>
<dbReference type="Pfam" id="PF13676">
    <property type="entry name" value="TIR_2"/>
    <property type="match status" value="1"/>
</dbReference>
<dbReference type="GO" id="GO:0050830">
    <property type="term" value="P:defense response to Gram-positive bacterium"/>
    <property type="evidence" value="ECO:0007669"/>
    <property type="project" value="TreeGrafter"/>
</dbReference>
<feature type="domain" description="Death" evidence="7">
    <location>
        <begin position="53"/>
        <end position="118"/>
    </location>
</feature>
<dbReference type="GO" id="GO:0005886">
    <property type="term" value="C:plasma membrane"/>
    <property type="evidence" value="ECO:0007669"/>
    <property type="project" value="TreeGrafter"/>
</dbReference>
<protein>
    <recommendedName>
        <fullName evidence="11">TIR domain-containing protein</fullName>
    </recommendedName>
</protein>
<evidence type="ECO:0000256" key="2">
    <source>
        <dbReference type="ARBA" id="ARBA00022490"/>
    </source>
</evidence>
<dbReference type="InterPro" id="IPR000488">
    <property type="entry name" value="Death_dom"/>
</dbReference>
<dbReference type="GO" id="GO:0043123">
    <property type="term" value="P:positive regulation of canonical NF-kappaB signal transduction"/>
    <property type="evidence" value="ECO:0007669"/>
    <property type="project" value="InterPro"/>
</dbReference>
<organism evidence="9 10">
    <name type="scientific">Pomacea canaliculata</name>
    <name type="common">Golden apple snail</name>
    <dbReference type="NCBI Taxonomy" id="400727"/>
    <lineage>
        <taxon>Eukaryota</taxon>
        <taxon>Metazoa</taxon>
        <taxon>Spiralia</taxon>
        <taxon>Lophotrochozoa</taxon>
        <taxon>Mollusca</taxon>
        <taxon>Gastropoda</taxon>
        <taxon>Caenogastropoda</taxon>
        <taxon>Architaenioglossa</taxon>
        <taxon>Ampullarioidea</taxon>
        <taxon>Ampullariidae</taxon>
        <taxon>Pomacea</taxon>
    </lineage>
</organism>
<evidence type="ECO:0000256" key="6">
    <source>
        <dbReference type="SAM" id="MobiDB-lite"/>
    </source>
</evidence>
<dbReference type="GO" id="GO:0070976">
    <property type="term" value="F:TIR domain binding"/>
    <property type="evidence" value="ECO:0007669"/>
    <property type="project" value="InterPro"/>
</dbReference>
<dbReference type="Gene3D" id="1.10.533.10">
    <property type="entry name" value="Death Domain, Fas"/>
    <property type="match status" value="1"/>
</dbReference>
<dbReference type="InterPro" id="IPR000157">
    <property type="entry name" value="TIR_dom"/>
</dbReference>
<feature type="compositionally biased region" description="Low complexity" evidence="6">
    <location>
        <begin position="421"/>
        <end position="435"/>
    </location>
</feature>
<dbReference type="CDD" id="cd08312">
    <property type="entry name" value="Death_MyD88"/>
    <property type="match status" value="1"/>
</dbReference>
<sequence>MMEVEEVTASAISYLDEEYWNVSILALRMSSRKKMAMYLNLEAEPLESGYLPDYNGLAELIGFEYIEIQNFARDKNPTCAVLHEWGNRPLLQPTLGKLIKYLIQLERHDVLNDCKAIFLSQSRSEMEDEMDVDETAIISIQDVAAGRPTFYDAFVCYNYEPEGDDLKFVLQMIEKLECPPHSLKLFVPHRDDLPGASKHVISAKLIQDRCKRMVIVMSPKYLRSPECDFQTKFAHALSPGSRSKKLVPVLVKNCETPNILRHVTMCDFTRGDLTGWFWERLIKSLQAPLNPSEISLSSSSNLSDIEINVPPSKLGFSSPASSQVVASASPLCSGPVSSASAVHGHSLKVSSLTSGSGPVQAADCMKAISQTDYISVQRSSSLSSLTSSTPSSPASSRRKIVTPDKNQPSGSASKKSGKLMSKLQSVFSSHSSSNS</sequence>
<keyword evidence="3" id="KW-0399">Innate immunity</keyword>
<dbReference type="Proteomes" id="UP000245119">
    <property type="component" value="Linkage Group LG2"/>
</dbReference>
<dbReference type="InterPro" id="IPR017281">
    <property type="entry name" value="Myelin_different_resp_MyD88"/>
</dbReference>
<dbReference type="Pfam" id="PF00531">
    <property type="entry name" value="Death"/>
    <property type="match status" value="1"/>
</dbReference>
<feature type="domain" description="TIR" evidence="8">
    <location>
        <begin position="149"/>
        <end position="285"/>
    </location>
</feature>
<evidence type="ECO:0000313" key="10">
    <source>
        <dbReference type="Proteomes" id="UP000245119"/>
    </source>
</evidence>
<dbReference type="FunFam" id="3.40.50.10140:FF:000005">
    <property type="entry name" value="Myeloid differentiation primary response protein MyD88"/>
    <property type="match status" value="1"/>
</dbReference>
<dbReference type="GO" id="GO:0002755">
    <property type="term" value="P:MyD88-dependent toll-like receptor signaling pathway"/>
    <property type="evidence" value="ECO:0007669"/>
    <property type="project" value="InterPro"/>
</dbReference>
<evidence type="ECO:0000259" key="8">
    <source>
        <dbReference type="PROSITE" id="PS50104"/>
    </source>
</evidence>
<evidence type="ECO:0000259" key="7">
    <source>
        <dbReference type="PROSITE" id="PS50017"/>
    </source>
</evidence>
<dbReference type="PROSITE" id="PS50017">
    <property type="entry name" value="DEATH_DOMAIN"/>
    <property type="match status" value="1"/>
</dbReference>
<dbReference type="InterPro" id="IPR035897">
    <property type="entry name" value="Toll_tir_struct_dom_sf"/>
</dbReference>
<proteinExistence type="predicted"/>
<dbReference type="PANTHER" id="PTHR15079:SF3">
    <property type="entry name" value="MYELOID DIFFERENTIATION PRIMARY RESPONSE PROTEIN MYD88"/>
    <property type="match status" value="1"/>
</dbReference>
<comment type="subcellular location">
    <subcellularLocation>
        <location evidence="1">Cytoplasm</location>
    </subcellularLocation>
</comment>
<dbReference type="STRING" id="400727.A0A2T7PQV3"/>
<evidence type="ECO:0000256" key="3">
    <source>
        <dbReference type="ARBA" id="ARBA00022588"/>
    </source>
</evidence>
<dbReference type="OrthoDB" id="10037120at2759"/>
<accession>A0A2T7PQV3</accession>
<dbReference type="GO" id="GO:0005737">
    <property type="term" value="C:cytoplasm"/>
    <property type="evidence" value="ECO:0007669"/>
    <property type="project" value="UniProtKB-SubCell"/>
</dbReference>
<gene>
    <name evidence="9" type="ORF">C0Q70_02781</name>
</gene>
<dbReference type="InterPro" id="IPR011029">
    <property type="entry name" value="DEATH-like_dom_sf"/>
</dbReference>
<dbReference type="SUPFAM" id="SSF47986">
    <property type="entry name" value="DEATH domain"/>
    <property type="match status" value="1"/>
</dbReference>
<dbReference type="GO" id="GO:0035325">
    <property type="term" value="F:Toll-like receptor binding"/>
    <property type="evidence" value="ECO:0007669"/>
    <property type="project" value="TreeGrafter"/>
</dbReference>
<evidence type="ECO:0000313" key="9">
    <source>
        <dbReference type="EMBL" id="PVD35812.1"/>
    </source>
</evidence>
<keyword evidence="2" id="KW-0963">Cytoplasm</keyword>
<keyword evidence="4" id="KW-0391">Immunity</keyword>
<dbReference type="AlphaFoldDB" id="A0A2T7PQV3"/>
<dbReference type="SMART" id="SM00255">
    <property type="entry name" value="TIR"/>
    <property type="match status" value="1"/>
</dbReference>
<dbReference type="EMBL" id="PZQS01000002">
    <property type="protein sequence ID" value="PVD35812.1"/>
    <property type="molecule type" value="Genomic_DNA"/>
</dbReference>
<dbReference type="PROSITE" id="PS50104">
    <property type="entry name" value="TIR"/>
    <property type="match status" value="1"/>
</dbReference>